<proteinExistence type="inferred from homology"/>
<comment type="subcellular location">
    <subcellularLocation>
        <location evidence="2">Cell membrane</location>
        <topology evidence="2">Multi-pass membrane protein</topology>
    </subcellularLocation>
</comment>
<dbReference type="RefSeq" id="WP_353892060.1">
    <property type="nucleotide sequence ID" value="NZ_CP159485.1"/>
</dbReference>
<evidence type="ECO:0000256" key="7">
    <source>
        <dbReference type="ARBA" id="ARBA00019373"/>
    </source>
</evidence>
<dbReference type="EMBL" id="CP159485">
    <property type="protein sequence ID" value="XCI27482.1"/>
    <property type="molecule type" value="Genomic_DNA"/>
</dbReference>
<name>A0AAU8HP76_9FIRM</name>
<dbReference type="Pfam" id="PF01148">
    <property type="entry name" value="CTP_transf_1"/>
    <property type="match status" value="1"/>
</dbReference>
<evidence type="ECO:0000256" key="9">
    <source>
        <dbReference type="ARBA" id="ARBA00022516"/>
    </source>
</evidence>
<evidence type="ECO:0000256" key="18">
    <source>
        <dbReference type="RuleBase" id="RU003938"/>
    </source>
</evidence>
<accession>A0AAU8HP76</accession>
<keyword evidence="16" id="KW-0594">Phospholipid biosynthesis</keyword>
<feature type="transmembrane region" description="Helical" evidence="19">
    <location>
        <begin position="124"/>
        <end position="145"/>
    </location>
</feature>
<comment type="catalytic activity">
    <reaction evidence="1 18">
        <text>a 1,2-diacyl-sn-glycero-3-phosphate + CTP + H(+) = a CDP-1,2-diacyl-sn-glycerol + diphosphate</text>
        <dbReference type="Rhea" id="RHEA:16229"/>
        <dbReference type="ChEBI" id="CHEBI:15378"/>
        <dbReference type="ChEBI" id="CHEBI:33019"/>
        <dbReference type="ChEBI" id="CHEBI:37563"/>
        <dbReference type="ChEBI" id="CHEBI:58332"/>
        <dbReference type="ChEBI" id="CHEBI:58608"/>
        <dbReference type="EC" id="2.7.7.41"/>
    </reaction>
</comment>
<evidence type="ECO:0000313" key="20">
    <source>
        <dbReference type="EMBL" id="XCI27482.1"/>
    </source>
</evidence>
<dbReference type="PANTHER" id="PTHR46382:SF1">
    <property type="entry name" value="PHOSPHATIDATE CYTIDYLYLTRANSFERASE"/>
    <property type="match status" value="1"/>
</dbReference>
<sequence>MGKRICTAVIGIPLLLLLVWYGGILLNLLLLTAAVIATNEYAKMLKLATTTVLIPLTIFGAITFFTATPLYVAFTIFFMLVGIYLLVVNFETEKIKTLSYLIMAIPYIYLPLWMLGIVRNQSQGFLYVLIILLIPWVTDTGAYFVGLTLGKNKLIPSISPKKTIEGALGGLALCTLVVLTLNYQLDILDFHEAFILAFLGSVLAQTGDLFESAIKRKCNIKDSGNILPGHGGVLDRIDSLLFVVPLGYILFLYFI</sequence>
<keyword evidence="13 19" id="KW-1133">Transmembrane helix</keyword>
<evidence type="ECO:0000256" key="17">
    <source>
        <dbReference type="ARBA" id="ARBA00023264"/>
    </source>
</evidence>
<keyword evidence="17" id="KW-1208">Phospholipid metabolism</keyword>
<evidence type="ECO:0000256" key="16">
    <source>
        <dbReference type="ARBA" id="ARBA00023209"/>
    </source>
</evidence>
<feature type="transmembrane region" description="Helical" evidence="19">
    <location>
        <begin position="166"/>
        <end position="185"/>
    </location>
</feature>
<dbReference type="GO" id="GO:0005886">
    <property type="term" value="C:plasma membrane"/>
    <property type="evidence" value="ECO:0007669"/>
    <property type="project" value="UniProtKB-SubCell"/>
</dbReference>
<keyword evidence="12 18" id="KW-0548">Nucleotidyltransferase</keyword>
<dbReference type="AlphaFoldDB" id="A0AAU8HP76"/>
<comment type="similarity">
    <text evidence="5 18">Belongs to the CDS family.</text>
</comment>
<evidence type="ECO:0000256" key="6">
    <source>
        <dbReference type="ARBA" id="ARBA00012487"/>
    </source>
</evidence>
<feature type="transmembrane region" description="Helical" evidence="19">
    <location>
        <begin position="97"/>
        <end position="118"/>
    </location>
</feature>
<evidence type="ECO:0000256" key="19">
    <source>
        <dbReference type="SAM" id="Phobius"/>
    </source>
</evidence>
<keyword evidence="11 18" id="KW-0812">Transmembrane</keyword>
<gene>
    <name evidence="20" type="ORF">PRVXH_001383</name>
</gene>
<reference evidence="20" key="1">
    <citation type="journal article" date="2018" name="Antonie Van Leeuwenhoek">
        <title>Proteinivorax hydrogeniformans sp. nov., an anaerobic, haloalkaliphilic bacterium fermenting proteinaceous compounds with high hydrogen production.</title>
        <authorList>
            <person name="Boltyanskaya Y."/>
            <person name="Detkova E."/>
            <person name="Pimenov N."/>
            <person name="Kevbrin V."/>
        </authorList>
    </citation>
    <scope>NUCLEOTIDE SEQUENCE</scope>
    <source>
        <strain evidence="20">Z-710</strain>
    </source>
</reference>
<evidence type="ECO:0000256" key="3">
    <source>
        <dbReference type="ARBA" id="ARBA00005119"/>
    </source>
</evidence>
<protein>
    <recommendedName>
        <fullName evidence="7 18">Phosphatidate cytidylyltransferase</fullName>
        <ecNumber evidence="6 18">2.7.7.41</ecNumber>
    </recommendedName>
</protein>
<keyword evidence="14" id="KW-0443">Lipid metabolism</keyword>
<dbReference type="InterPro" id="IPR000374">
    <property type="entry name" value="PC_trans"/>
</dbReference>
<evidence type="ECO:0000256" key="4">
    <source>
        <dbReference type="ARBA" id="ARBA00005189"/>
    </source>
</evidence>
<evidence type="ECO:0000256" key="15">
    <source>
        <dbReference type="ARBA" id="ARBA00023136"/>
    </source>
</evidence>
<organism evidence="20">
    <name type="scientific">Proteinivorax hydrogeniformans</name>
    <dbReference type="NCBI Taxonomy" id="1826727"/>
    <lineage>
        <taxon>Bacteria</taxon>
        <taxon>Bacillati</taxon>
        <taxon>Bacillota</taxon>
        <taxon>Clostridia</taxon>
        <taxon>Eubacteriales</taxon>
        <taxon>Proteinivoracaceae</taxon>
        <taxon>Proteinivorax</taxon>
    </lineage>
</organism>
<feature type="transmembrane region" description="Helical" evidence="19">
    <location>
        <begin position="44"/>
        <end position="65"/>
    </location>
</feature>
<feature type="transmembrane region" description="Helical" evidence="19">
    <location>
        <begin position="71"/>
        <end position="90"/>
    </location>
</feature>
<evidence type="ECO:0000256" key="14">
    <source>
        <dbReference type="ARBA" id="ARBA00023098"/>
    </source>
</evidence>
<keyword evidence="9" id="KW-0444">Lipid biosynthesis</keyword>
<reference evidence="20" key="2">
    <citation type="submission" date="2024-06" db="EMBL/GenBank/DDBJ databases">
        <authorList>
            <person name="Petrova K.O."/>
            <person name="Toshchakov S.V."/>
            <person name="Boltjanskaja Y.V."/>
            <person name="Kevbrin V.V."/>
        </authorList>
    </citation>
    <scope>NUCLEOTIDE SEQUENCE</scope>
    <source>
        <strain evidence="20">Z-710</strain>
    </source>
</reference>
<dbReference type="PANTHER" id="PTHR46382">
    <property type="entry name" value="PHOSPHATIDATE CYTIDYLYLTRANSFERASE"/>
    <property type="match status" value="1"/>
</dbReference>
<evidence type="ECO:0000256" key="5">
    <source>
        <dbReference type="ARBA" id="ARBA00010185"/>
    </source>
</evidence>
<evidence type="ECO:0000256" key="11">
    <source>
        <dbReference type="ARBA" id="ARBA00022692"/>
    </source>
</evidence>
<dbReference type="GO" id="GO:0004605">
    <property type="term" value="F:phosphatidate cytidylyltransferase activity"/>
    <property type="evidence" value="ECO:0007669"/>
    <property type="project" value="UniProtKB-EC"/>
</dbReference>
<feature type="transmembrane region" description="Helical" evidence="19">
    <location>
        <begin position="12"/>
        <end position="37"/>
    </location>
</feature>
<evidence type="ECO:0000256" key="12">
    <source>
        <dbReference type="ARBA" id="ARBA00022695"/>
    </source>
</evidence>
<dbReference type="EC" id="2.7.7.41" evidence="6 18"/>
<dbReference type="PROSITE" id="PS01315">
    <property type="entry name" value="CDS"/>
    <property type="match status" value="1"/>
</dbReference>
<keyword evidence="15 19" id="KW-0472">Membrane</keyword>
<evidence type="ECO:0000256" key="1">
    <source>
        <dbReference type="ARBA" id="ARBA00001698"/>
    </source>
</evidence>
<keyword evidence="8" id="KW-1003">Cell membrane</keyword>
<evidence type="ECO:0000256" key="2">
    <source>
        <dbReference type="ARBA" id="ARBA00004651"/>
    </source>
</evidence>
<evidence type="ECO:0000256" key="8">
    <source>
        <dbReference type="ARBA" id="ARBA00022475"/>
    </source>
</evidence>
<evidence type="ECO:0000256" key="13">
    <source>
        <dbReference type="ARBA" id="ARBA00022989"/>
    </source>
</evidence>
<dbReference type="GO" id="GO:0016024">
    <property type="term" value="P:CDP-diacylglycerol biosynthetic process"/>
    <property type="evidence" value="ECO:0007669"/>
    <property type="project" value="TreeGrafter"/>
</dbReference>
<comment type="pathway">
    <text evidence="3 18">Phospholipid metabolism; CDP-diacylglycerol biosynthesis; CDP-diacylglycerol from sn-glycerol 3-phosphate: step 3/3.</text>
</comment>
<keyword evidence="10 18" id="KW-0808">Transferase</keyword>
<comment type="pathway">
    <text evidence="4">Lipid metabolism.</text>
</comment>
<evidence type="ECO:0000256" key="10">
    <source>
        <dbReference type="ARBA" id="ARBA00022679"/>
    </source>
</evidence>
<feature type="transmembrane region" description="Helical" evidence="19">
    <location>
        <begin position="237"/>
        <end position="254"/>
    </location>
</feature>